<sequence length="178" mass="19283">MTKQRYHLLALAAAGALLLGGCAEFPIFDQKAPRTPSHPKASTPRSAPPVERDASPPREAAGRLRDRDGDRGDGPGIPDGQKDSGLREGIRLYNEGDFTGAIRRLSARDVNNGPINTRLTALKYLAFSYCVTSRPAPCRQAFDRALRLDPSFDLAPGEHGHPLWGPVFTKAKQAAGER</sequence>
<feature type="signal peptide" evidence="2">
    <location>
        <begin position="1"/>
        <end position="23"/>
    </location>
</feature>
<dbReference type="InterPro" id="IPR047780">
    <property type="entry name" value="TssQ-like"/>
</dbReference>
<feature type="compositionally biased region" description="Basic and acidic residues" evidence="1">
    <location>
        <begin position="50"/>
        <end position="73"/>
    </location>
</feature>
<organism evidence="3 4">
    <name type="scientific">Massilia aerilata</name>
    <dbReference type="NCBI Taxonomy" id="453817"/>
    <lineage>
        <taxon>Bacteria</taxon>
        <taxon>Pseudomonadati</taxon>
        <taxon>Pseudomonadota</taxon>
        <taxon>Betaproteobacteria</taxon>
        <taxon>Burkholderiales</taxon>
        <taxon>Oxalobacteraceae</taxon>
        <taxon>Telluria group</taxon>
        <taxon>Massilia</taxon>
    </lineage>
</organism>
<evidence type="ECO:0000313" key="4">
    <source>
        <dbReference type="Proteomes" id="UP001596086"/>
    </source>
</evidence>
<evidence type="ECO:0000256" key="2">
    <source>
        <dbReference type="SAM" id="SignalP"/>
    </source>
</evidence>
<protein>
    <submittedName>
        <fullName evidence="3">TssQ family T6SS-associated lipoprotein</fullName>
    </submittedName>
</protein>
<dbReference type="EMBL" id="JBHSMZ010000005">
    <property type="protein sequence ID" value="MFC5548460.1"/>
    <property type="molecule type" value="Genomic_DNA"/>
</dbReference>
<keyword evidence="4" id="KW-1185">Reference proteome</keyword>
<accession>A0ABW0RY58</accession>
<proteinExistence type="predicted"/>
<dbReference type="NCBIfam" id="NF038027">
    <property type="entry name" value="TssQ_fam"/>
    <property type="match status" value="1"/>
</dbReference>
<reference evidence="4" key="1">
    <citation type="journal article" date="2019" name="Int. J. Syst. Evol. Microbiol.">
        <title>The Global Catalogue of Microorganisms (GCM) 10K type strain sequencing project: providing services to taxonomists for standard genome sequencing and annotation.</title>
        <authorList>
            <consortium name="The Broad Institute Genomics Platform"/>
            <consortium name="The Broad Institute Genome Sequencing Center for Infectious Disease"/>
            <person name="Wu L."/>
            <person name="Ma J."/>
        </authorList>
    </citation>
    <scope>NUCLEOTIDE SEQUENCE [LARGE SCALE GENOMIC DNA]</scope>
    <source>
        <strain evidence="4">CGMCC 4.5798</strain>
    </source>
</reference>
<comment type="caution">
    <text evidence="3">The sequence shown here is derived from an EMBL/GenBank/DDBJ whole genome shotgun (WGS) entry which is preliminary data.</text>
</comment>
<gene>
    <name evidence="3" type="ORF">ACFPO9_08020</name>
</gene>
<dbReference type="Proteomes" id="UP001596086">
    <property type="component" value="Unassembled WGS sequence"/>
</dbReference>
<name>A0ABW0RY58_9BURK</name>
<evidence type="ECO:0000256" key="1">
    <source>
        <dbReference type="SAM" id="MobiDB-lite"/>
    </source>
</evidence>
<feature type="chain" id="PRO_5045338483" evidence="2">
    <location>
        <begin position="24"/>
        <end position="178"/>
    </location>
</feature>
<feature type="region of interest" description="Disordered" evidence="1">
    <location>
        <begin position="29"/>
        <end position="88"/>
    </location>
</feature>
<dbReference type="PROSITE" id="PS51257">
    <property type="entry name" value="PROKAR_LIPOPROTEIN"/>
    <property type="match status" value="1"/>
</dbReference>
<keyword evidence="3" id="KW-0449">Lipoprotein</keyword>
<evidence type="ECO:0000313" key="3">
    <source>
        <dbReference type="EMBL" id="MFC5548460.1"/>
    </source>
</evidence>
<dbReference type="RefSeq" id="WP_379769260.1">
    <property type="nucleotide sequence ID" value="NZ_JBHSMZ010000005.1"/>
</dbReference>
<keyword evidence="2" id="KW-0732">Signal</keyword>